<dbReference type="PANTHER" id="PTHR43300">
    <property type="entry name" value="ACETYLTRANSFERASE"/>
    <property type="match status" value="1"/>
</dbReference>
<reference evidence="1 2" key="1">
    <citation type="submission" date="2024-03" db="EMBL/GenBank/DDBJ databases">
        <title>Natural products discovery in diverse microorganisms through a two-stage MS feature dereplication strategy.</title>
        <authorList>
            <person name="Zhang R."/>
        </authorList>
    </citation>
    <scope>NUCLEOTIDE SEQUENCE [LARGE SCALE GENOMIC DNA]</scope>
    <source>
        <strain evidence="1 2">18930</strain>
    </source>
</reference>
<evidence type="ECO:0000313" key="2">
    <source>
        <dbReference type="Proteomes" id="UP001432000"/>
    </source>
</evidence>
<dbReference type="CDD" id="cd03349">
    <property type="entry name" value="LbH_XAT"/>
    <property type="match status" value="1"/>
</dbReference>
<dbReference type="RefSeq" id="WP_338892186.1">
    <property type="nucleotide sequence ID" value="NZ_CP147846.1"/>
</dbReference>
<sequence length="215" mass="23280">MSVLRAPDPTQLHPVAGQQRVVFLKPLITSPLIEVGEYSYYDDPDHATEFETRNVTHHYGPDRLLVGKFCAFATGVTFVMNGANHRMNGVSTYPFPIVGGAWGEHADLISDLPSRGDTVVGNDVWIGGNATIMPGVRIGHGAIVSTGAVVTKDVPDYAIVGGNPATVIRMRYDADEVSQLVAFAWWDWPIDKITTHLRAIADGSVADLLRANDKA</sequence>
<dbReference type="EMBL" id="CP147846">
    <property type="protein sequence ID" value="WXG70647.1"/>
    <property type="molecule type" value="Genomic_DNA"/>
</dbReference>
<proteinExistence type="predicted"/>
<accession>A0ABZ2PP41</accession>
<dbReference type="InterPro" id="IPR001451">
    <property type="entry name" value="Hexapep"/>
</dbReference>
<dbReference type="EC" id="2.3.1.-" evidence="1"/>
<name>A0ABZ2PP41_9NOCA</name>
<dbReference type="GO" id="GO:0016746">
    <property type="term" value="F:acyltransferase activity"/>
    <property type="evidence" value="ECO:0007669"/>
    <property type="project" value="UniProtKB-KW"/>
</dbReference>
<dbReference type="SUPFAM" id="SSF51161">
    <property type="entry name" value="Trimeric LpxA-like enzymes"/>
    <property type="match status" value="1"/>
</dbReference>
<organism evidence="1 2">
    <name type="scientific">Rhodococcus sovatensis</name>
    <dbReference type="NCBI Taxonomy" id="1805840"/>
    <lineage>
        <taxon>Bacteria</taxon>
        <taxon>Bacillati</taxon>
        <taxon>Actinomycetota</taxon>
        <taxon>Actinomycetes</taxon>
        <taxon>Mycobacteriales</taxon>
        <taxon>Nocardiaceae</taxon>
        <taxon>Rhodococcus</taxon>
    </lineage>
</organism>
<protein>
    <submittedName>
        <fullName evidence="1">CatB-related O-acetyltransferase</fullName>
        <ecNumber evidence="1">2.3.1.-</ecNumber>
    </submittedName>
</protein>
<dbReference type="Pfam" id="PF00132">
    <property type="entry name" value="Hexapep"/>
    <property type="match status" value="1"/>
</dbReference>
<dbReference type="InterPro" id="IPR011004">
    <property type="entry name" value="Trimer_LpxA-like_sf"/>
</dbReference>
<dbReference type="InterPro" id="IPR050179">
    <property type="entry name" value="Trans_hexapeptide_repeat"/>
</dbReference>
<dbReference type="PANTHER" id="PTHR43300:SF11">
    <property type="entry name" value="ACETYLTRANSFERASE RV3034C-RELATED"/>
    <property type="match status" value="1"/>
</dbReference>
<dbReference type="Gene3D" id="2.160.10.10">
    <property type="entry name" value="Hexapeptide repeat proteins"/>
    <property type="match status" value="1"/>
</dbReference>
<dbReference type="Proteomes" id="UP001432000">
    <property type="component" value="Chromosome"/>
</dbReference>
<keyword evidence="2" id="KW-1185">Reference proteome</keyword>
<gene>
    <name evidence="1" type="ORF">WDS16_09205</name>
</gene>
<keyword evidence="1" id="KW-0012">Acyltransferase</keyword>
<keyword evidence="1" id="KW-0808">Transferase</keyword>
<evidence type="ECO:0000313" key="1">
    <source>
        <dbReference type="EMBL" id="WXG70647.1"/>
    </source>
</evidence>